<dbReference type="AlphaFoldDB" id="A0AAD6D3P4"/>
<name>A0AAD6D3P4_9EURO</name>
<organism evidence="2 3">
    <name type="scientific">Penicillium frequentans</name>
    <dbReference type="NCBI Taxonomy" id="3151616"/>
    <lineage>
        <taxon>Eukaryota</taxon>
        <taxon>Fungi</taxon>
        <taxon>Dikarya</taxon>
        <taxon>Ascomycota</taxon>
        <taxon>Pezizomycotina</taxon>
        <taxon>Eurotiomycetes</taxon>
        <taxon>Eurotiomycetidae</taxon>
        <taxon>Eurotiales</taxon>
        <taxon>Aspergillaceae</taxon>
        <taxon>Penicillium</taxon>
    </lineage>
</organism>
<accession>A0AAD6D3P4</accession>
<dbReference type="Proteomes" id="UP001220324">
    <property type="component" value="Unassembled WGS sequence"/>
</dbReference>
<gene>
    <name evidence="2" type="ORF">N7494_004976</name>
</gene>
<reference evidence="2 3" key="1">
    <citation type="journal article" date="2023" name="IMA Fungus">
        <title>Comparative genomic study of the Penicillium genus elucidates a diverse pangenome and 15 lateral gene transfer events.</title>
        <authorList>
            <person name="Petersen C."/>
            <person name="Sorensen T."/>
            <person name="Nielsen M.R."/>
            <person name="Sondergaard T.E."/>
            <person name="Sorensen J.L."/>
            <person name="Fitzpatrick D.A."/>
            <person name="Frisvad J.C."/>
            <person name="Nielsen K.L."/>
        </authorList>
    </citation>
    <scope>NUCLEOTIDE SEQUENCE [LARGE SCALE GENOMIC DNA]</scope>
    <source>
        <strain evidence="2 3">IBT 35679</strain>
    </source>
</reference>
<comment type="caution">
    <text evidence="2">The sequence shown here is derived from an EMBL/GenBank/DDBJ whole genome shotgun (WGS) entry which is preliminary data.</text>
</comment>
<sequence length="469" mass="54565">MPPWVPSTATAQPRSQMKVILKRSVWDSVDRSPVQLEDLDLDKSYEDDLKEAIKREGDNQHLKIPAKQTWINPNPGKVPLYDIEQLPEGWHPAEPDLDDDDTVRQIERCYERLDEGIMPHIFESKLERHELALVCKQMLKPREDSALSEAVVQRLESLDDLWESIYKAGDRFEQLVNIEAVMDAYRSGELQWNGLVTYWSFGSQLCQPRPFNWDEFEAINERYEGSMSFWTEGLDGPGDEHWKYCISINPSTIHRFLHVYRVAFRLPNFQYWEEMTMLYDTGATMTRIFWDDVVRLQGEFTTDDHPIPIVGAVRAEEMTSFTDATVIMIEVCLINQAQPNVRETPWIRIQCAVSEGPADPRYPQRLDGPWLRHFIHTATEPDGYNRIRIASNRSELSLIRFGLPHTVDRRLPRIPYYTVERGELEVPPAIRQADFSGNSSEEEEERRAVKRSKKMPEASRRGIEDDVVD</sequence>
<evidence type="ECO:0000313" key="3">
    <source>
        <dbReference type="Proteomes" id="UP001220324"/>
    </source>
</evidence>
<feature type="compositionally biased region" description="Basic and acidic residues" evidence="1">
    <location>
        <begin position="454"/>
        <end position="469"/>
    </location>
</feature>
<evidence type="ECO:0000256" key="1">
    <source>
        <dbReference type="SAM" id="MobiDB-lite"/>
    </source>
</evidence>
<feature type="region of interest" description="Disordered" evidence="1">
    <location>
        <begin position="428"/>
        <end position="469"/>
    </location>
</feature>
<proteinExistence type="predicted"/>
<keyword evidence="3" id="KW-1185">Reference proteome</keyword>
<evidence type="ECO:0000313" key="2">
    <source>
        <dbReference type="EMBL" id="KAJ5547391.1"/>
    </source>
</evidence>
<dbReference type="EMBL" id="JAQIZZ010000003">
    <property type="protein sequence ID" value="KAJ5547391.1"/>
    <property type="molecule type" value="Genomic_DNA"/>
</dbReference>
<protein>
    <submittedName>
        <fullName evidence="2">Uncharacterized protein</fullName>
    </submittedName>
</protein>